<dbReference type="InParanoid" id="A0A6L2PK24"/>
<keyword evidence="2" id="KW-1185">Reference proteome</keyword>
<name>A0A6L2PK24_COPFO</name>
<dbReference type="Proteomes" id="UP000502823">
    <property type="component" value="Unassembled WGS sequence"/>
</dbReference>
<reference evidence="2" key="1">
    <citation type="submission" date="2020-01" db="EMBL/GenBank/DDBJ databases">
        <title>Draft genome sequence of the Termite Coptotermes fromosanus.</title>
        <authorList>
            <person name="Itakura S."/>
            <person name="Yosikawa Y."/>
            <person name="Umezawa K."/>
        </authorList>
    </citation>
    <scope>NUCLEOTIDE SEQUENCE [LARGE SCALE GENOMIC DNA]</scope>
</reference>
<dbReference type="PANTHER" id="PTHR46060">
    <property type="entry name" value="MARINER MOS1 TRANSPOSASE-LIKE PROTEIN"/>
    <property type="match status" value="1"/>
</dbReference>
<organism evidence="1 2">
    <name type="scientific">Coptotermes formosanus</name>
    <name type="common">Formosan subterranean termite</name>
    <dbReference type="NCBI Taxonomy" id="36987"/>
    <lineage>
        <taxon>Eukaryota</taxon>
        <taxon>Metazoa</taxon>
        <taxon>Ecdysozoa</taxon>
        <taxon>Arthropoda</taxon>
        <taxon>Hexapoda</taxon>
        <taxon>Insecta</taxon>
        <taxon>Pterygota</taxon>
        <taxon>Neoptera</taxon>
        <taxon>Polyneoptera</taxon>
        <taxon>Dictyoptera</taxon>
        <taxon>Blattodea</taxon>
        <taxon>Blattoidea</taxon>
        <taxon>Termitoidae</taxon>
        <taxon>Rhinotermitidae</taxon>
        <taxon>Coptotermes</taxon>
    </lineage>
</organism>
<evidence type="ECO:0000313" key="2">
    <source>
        <dbReference type="Proteomes" id="UP000502823"/>
    </source>
</evidence>
<sequence length="117" mass="13488">MRKGTETDDVLLQQQNTRPHTSAATIDAIAHLGLIVLPHPAYSPDLTPSDFHLFHKLKKDLRGQNFRSDEEVKAGVCQWFWEKERFLLRRGFKNLLNTGKNVLKLEETIGKTDYTKL</sequence>
<dbReference type="EMBL" id="BLKM01000257">
    <property type="protein sequence ID" value="GFG30838.1"/>
    <property type="molecule type" value="Genomic_DNA"/>
</dbReference>
<dbReference type="AlphaFoldDB" id="A0A6L2PK24"/>
<gene>
    <name evidence="1" type="ORF">Cfor_00766</name>
</gene>
<dbReference type="Gene3D" id="3.30.420.10">
    <property type="entry name" value="Ribonuclease H-like superfamily/Ribonuclease H"/>
    <property type="match status" value="1"/>
</dbReference>
<evidence type="ECO:0000313" key="1">
    <source>
        <dbReference type="EMBL" id="GFG30838.1"/>
    </source>
</evidence>
<dbReference type="OrthoDB" id="616263at2759"/>
<dbReference type="GO" id="GO:0003676">
    <property type="term" value="F:nucleic acid binding"/>
    <property type="evidence" value="ECO:0007669"/>
    <property type="project" value="InterPro"/>
</dbReference>
<dbReference type="InterPro" id="IPR052709">
    <property type="entry name" value="Transposase-MT_Hybrid"/>
</dbReference>
<comment type="caution">
    <text evidence="1">The sequence shown here is derived from an EMBL/GenBank/DDBJ whole genome shotgun (WGS) entry which is preliminary data.</text>
</comment>
<dbReference type="InterPro" id="IPR036397">
    <property type="entry name" value="RNaseH_sf"/>
</dbReference>
<protein>
    <recommendedName>
        <fullName evidence="3">Tc1-like transposase DDE domain-containing protein</fullName>
    </recommendedName>
</protein>
<dbReference type="PANTHER" id="PTHR46060:SF1">
    <property type="entry name" value="MARINER MOS1 TRANSPOSASE-LIKE PROTEIN"/>
    <property type="match status" value="1"/>
</dbReference>
<evidence type="ECO:0008006" key="3">
    <source>
        <dbReference type="Google" id="ProtNLM"/>
    </source>
</evidence>
<accession>A0A6L2PK24</accession>
<proteinExistence type="predicted"/>